<feature type="compositionally biased region" description="Gly residues" evidence="1">
    <location>
        <begin position="195"/>
        <end position="215"/>
    </location>
</feature>
<evidence type="ECO:0000313" key="2">
    <source>
        <dbReference type="EMBL" id="GFH09871.1"/>
    </source>
</evidence>
<feature type="compositionally biased region" description="Pro residues" evidence="1">
    <location>
        <begin position="310"/>
        <end position="321"/>
    </location>
</feature>
<comment type="caution">
    <text evidence="2">The sequence shown here is derived from an EMBL/GenBank/DDBJ whole genome shotgun (WGS) entry which is preliminary data.</text>
</comment>
<dbReference type="Proteomes" id="UP000485058">
    <property type="component" value="Unassembled WGS sequence"/>
</dbReference>
<dbReference type="EMBL" id="BLLF01000271">
    <property type="protein sequence ID" value="GFH09871.1"/>
    <property type="molecule type" value="Genomic_DNA"/>
</dbReference>
<feature type="compositionally biased region" description="Low complexity" evidence="1">
    <location>
        <begin position="172"/>
        <end position="194"/>
    </location>
</feature>
<feature type="region of interest" description="Disordered" evidence="1">
    <location>
        <begin position="59"/>
        <end position="95"/>
    </location>
</feature>
<protein>
    <submittedName>
        <fullName evidence="2">Uncharacterized protein</fullName>
    </submittedName>
</protein>
<evidence type="ECO:0000256" key="1">
    <source>
        <dbReference type="SAM" id="MobiDB-lite"/>
    </source>
</evidence>
<accession>A0A699YK61</accession>
<gene>
    <name evidence="2" type="ORF">HaLaN_05096</name>
</gene>
<proteinExistence type="predicted"/>
<feature type="region of interest" description="Disordered" evidence="1">
    <location>
        <begin position="133"/>
        <end position="328"/>
    </location>
</feature>
<sequence>MEGQLEGGGVGAPPRLLVELSEYLAHEERRAASSCQDEMMLCGNTSTAQELRSWLEKKARRGGWGSSDEDFIVDDLVDGSDSSQEDAEPPGLQSCGNALELGFQVIEVNAGMDRGGAQLLRLVGEATQSRRLPHQATAGQGQGQGAQPVPLQQSPQGGGAANSVSTSAPGTLGQPQLQAAPAAGAAAPPHTLPGGVAGRSGRGSTAGGAVAGRGGKVSKRKLSGQDISGVATPQDGTDPSQPPGKKARANASKAPLTAVQQARAKGQELVDLDDSAPQETGKGSQDSSKGAANNQLRPEAGLLQAEVVLPCPPPSPPPQLLPPQQQQF</sequence>
<organism evidence="2 3">
    <name type="scientific">Haematococcus lacustris</name>
    <name type="common">Green alga</name>
    <name type="synonym">Haematococcus pluvialis</name>
    <dbReference type="NCBI Taxonomy" id="44745"/>
    <lineage>
        <taxon>Eukaryota</taxon>
        <taxon>Viridiplantae</taxon>
        <taxon>Chlorophyta</taxon>
        <taxon>core chlorophytes</taxon>
        <taxon>Chlorophyceae</taxon>
        <taxon>CS clade</taxon>
        <taxon>Chlamydomonadales</taxon>
        <taxon>Haematococcaceae</taxon>
        <taxon>Haematococcus</taxon>
    </lineage>
</organism>
<keyword evidence="3" id="KW-1185">Reference proteome</keyword>
<feature type="compositionally biased region" description="Polar residues" evidence="1">
    <location>
        <begin position="277"/>
        <end position="296"/>
    </location>
</feature>
<reference evidence="2 3" key="1">
    <citation type="submission" date="2020-02" db="EMBL/GenBank/DDBJ databases">
        <title>Draft genome sequence of Haematococcus lacustris strain NIES-144.</title>
        <authorList>
            <person name="Morimoto D."/>
            <person name="Nakagawa S."/>
            <person name="Yoshida T."/>
            <person name="Sawayama S."/>
        </authorList>
    </citation>
    <scope>NUCLEOTIDE SEQUENCE [LARGE SCALE GENOMIC DNA]</scope>
    <source>
        <strain evidence="2 3">NIES-144</strain>
    </source>
</reference>
<evidence type="ECO:0000313" key="3">
    <source>
        <dbReference type="Proteomes" id="UP000485058"/>
    </source>
</evidence>
<dbReference type="AlphaFoldDB" id="A0A699YK61"/>
<name>A0A699YK61_HAELA</name>
<feature type="compositionally biased region" description="Acidic residues" evidence="1">
    <location>
        <begin position="67"/>
        <end position="88"/>
    </location>
</feature>